<comment type="caution">
    <text evidence="1">The sequence shown here is derived from an EMBL/GenBank/DDBJ whole genome shotgun (WGS) entry which is preliminary data.</text>
</comment>
<dbReference type="EMBL" id="BAABHJ010000012">
    <property type="protein sequence ID" value="GAA4610561.1"/>
    <property type="molecule type" value="Genomic_DNA"/>
</dbReference>
<evidence type="ECO:0000313" key="1">
    <source>
        <dbReference type="EMBL" id="GAA4610561.1"/>
    </source>
</evidence>
<accession>A0ABP8TMM8</accession>
<dbReference type="RefSeq" id="WP_345357522.1">
    <property type="nucleotide sequence ID" value="NZ_BAABHJ010000012.1"/>
</dbReference>
<keyword evidence="2" id="KW-1185">Reference proteome</keyword>
<proteinExistence type="predicted"/>
<name>A0ABP8TMM8_9ACTN</name>
<protein>
    <submittedName>
        <fullName evidence="1">Uncharacterized protein</fullName>
    </submittedName>
</protein>
<sequence>MLQPPRKGRVKVCLFIVEALSTAWGHHPGTDGGKVVWARFTTPART</sequence>
<evidence type="ECO:0000313" key="2">
    <source>
        <dbReference type="Proteomes" id="UP001500212"/>
    </source>
</evidence>
<organism evidence="1 2">
    <name type="scientific">Actinoallomurus liliacearum</name>
    <dbReference type="NCBI Taxonomy" id="1080073"/>
    <lineage>
        <taxon>Bacteria</taxon>
        <taxon>Bacillati</taxon>
        <taxon>Actinomycetota</taxon>
        <taxon>Actinomycetes</taxon>
        <taxon>Streptosporangiales</taxon>
        <taxon>Thermomonosporaceae</taxon>
        <taxon>Actinoallomurus</taxon>
    </lineage>
</organism>
<dbReference type="Proteomes" id="UP001500212">
    <property type="component" value="Unassembled WGS sequence"/>
</dbReference>
<gene>
    <name evidence="1" type="ORF">GCM10023195_43820</name>
</gene>
<reference evidence="2" key="1">
    <citation type="journal article" date="2019" name="Int. J. Syst. Evol. Microbiol.">
        <title>The Global Catalogue of Microorganisms (GCM) 10K type strain sequencing project: providing services to taxonomists for standard genome sequencing and annotation.</title>
        <authorList>
            <consortium name="The Broad Institute Genomics Platform"/>
            <consortium name="The Broad Institute Genome Sequencing Center for Infectious Disease"/>
            <person name="Wu L."/>
            <person name="Ma J."/>
        </authorList>
    </citation>
    <scope>NUCLEOTIDE SEQUENCE [LARGE SCALE GENOMIC DNA]</scope>
    <source>
        <strain evidence="2">JCM 17938</strain>
    </source>
</reference>